<evidence type="ECO:0000313" key="2">
    <source>
        <dbReference type="Proteomes" id="UP001461498"/>
    </source>
</evidence>
<keyword evidence="2" id="KW-1185">Reference proteome</keyword>
<organism evidence="1 2">
    <name type="scientific">Rhynocoris fuscipes</name>
    <dbReference type="NCBI Taxonomy" id="488301"/>
    <lineage>
        <taxon>Eukaryota</taxon>
        <taxon>Metazoa</taxon>
        <taxon>Ecdysozoa</taxon>
        <taxon>Arthropoda</taxon>
        <taxon>Hexapoda</taxon>
        <taxon>Insecta</taxon>
        <taxon>Pterygota</taxon>
        <taxon>Neoptera</taxon>
        <taxon>Paraneoptera</taxon>
        <taxon>Hemiptera</taxon>
        <taxon>Heteroptera</taxon>
        <taxon>Panheteroptera</taxon>
        <taxon>Cimicomorpha</taxon>
        <taxon>Reduviidae</taxon>
        <taxon>Harpactorinae</taxon>
        <taxon>Harpactorini</taxon>
        <taxon>Rhynocoris</taxon>
    </lineage>
</organism>
<comment type="caution">
    <text evidence="1">The sequence shown here is derived from an EMBL/GenBank/DDBJ whole genome shotgun (WGS) entry which is preliminary data.</text>
</comment>
<dbReference type="Proteomes" id="UP001461498">
    <property type="component" value="Unassembled WGS sequence"/>
</dbReference>
<proteinExistence type="predicted"/>
<dbReference type="AlphaFoldDB" id="A0AAW1D3C2"/>
<protein>
    <submittedName>
        <fullName evidence="1">Uncharacterized protein</fullName>
    </submittedName>
</protein>
<accession>A0AAW1D3C2</accession>
<name>A0AAW1D3C2_9HEMI</name>
<reference evidence="1 2" key="1">
    <citation type="submission" date="2022-12" db="EMBL/GenBank/DDBJ databases">
        <title>Chromosome-level genome assembly of true bugs.</title>
        <authorList>
            <person name="Ma L."/>
            <person name="Li H."/>
        </authorList>
    </citation>
    <scope>NUCLEOTIDE SEQUENCE [LARGE SCALE GENOMIC DNA]</scope>
    <source>
        <strain evidence="1">Lab_2022b</strain>
    </source>
</reference>
<sequence length="212" mass="24308">MPKLRSETVRKTRMLKKSAGVVKKRKGDEIPKIIKERLKLIWDDIKREECSEDGVIDDGEEAYETDGFITYGLQNSNRNNLASNVTNVKSLMSNSNTLRAVQLRFNPIDTFFSLMSNTVKTFTPQDQNRVKNRVFTIVNEIEGKHLKINSIKMEEGKSKLLMNGVINDESEVNSENEDGMKCVQQQTSETQFFPPLHLIKEFNKENTNSDSE</sequence>
<gene>
    <name evidence="1" type="ORF">O3M35_009173</name>
</gene>
<dbReference type="EMBL" id="JAPXFL010000006">
    <property type="protein sequence ID" value="KAK9505022.1"/>
    <property type="molecule type" value="Genomic_DNA"/>
</dbReference>
<evidence type="ECO:0000313" key="1">
    <source>
        <dbReference type="EMBL" id="KAK9505022.1"/>
    </source>
</evidence>